<reference evidence="1 2" key="1">
    <citation type="submission" date="2010-08" db="EMBL/GenBank/DDBJ databases">
        <title>Genomic sequence of temperate phage ENT90 isolated from Erwinia amylovora.</title>
        <authorList>
            <person name="Lee Y.-D."/>
            <person name="Park J.-H."/>
        </authorList>
    </citation>
    <scope>NUCLEOTIDE SEQUENCE [LARGE SCALE GENOMIC DNA]</scope>
</reference>
<accession>F1BUT4</accession>
<name>F1BUT4_9CAUD</name>
<organism evidence="1 2">
    <name type="scientific">Erwinia phage ENT90</name>
    <dbReference type="NCBI Taxonomy" id="947843"/>
    <lineage>
        <taxon>Viruses</taxon>
        <taxon>Duplodnaviria</taxon>
        <taxon>Heunggongvirae</taxon>
        <taxon>Uroviricota</taxon>
        <taxon>Caudoviricetes</taxon>
        <taxon>Peduoviridae</taxon>
        <taxon>Entnonagintavirus</taxon>
        <taxon>Entnonagintavirus ENT90</taxon>
    </lineage>
</organism>
<dbReference type="Proteomes" id="UP000008648">
    <property type="component" value="Segment"/>
</dbReference>
<proteinExistence type="predicted"/>
<dbReference type="GeneID" id="14297559"/>
<keyword evidence="2" id="KW-1185">Reference proteome</keyword>
<dbReference type="EMBL" id="HQ110084">
    <property type="protein sequence ID" value="ADX32445.1"/>
    <property type="molecule type" value="Genomic_DNA"/>
</dbReference>
<sequence length="123" mass="13063">MLKLCRSPSWRVRVSCGIGLPLTVTPAPGRINSRRPALMAATAPCSEASRVRNLASVSCVWSIWRTATPVNSAATAGASLLRPAISFSTAPRVVSCQDVSRREFSVPRKSALRARMVSVSGAP</sequence>
<evidence type="ECO:0000313" key="2">
    <source>
        <dbReference type="Proteomes" id="UP000008648"/>
    </source>
</evidence>
<protein>
    <submittedName>
        <fullName evidence="1">Uncharacterized protein</fullName>
    </submittedName>
</protein>
<dbReference type="RefSeq" id="YP_007238055.1">
    <property type="nucleotide sequence ID" value="NC_019932.1"/>
</dbReference>
<evidence type="ECO:0000313" key="1">
    <source>
        <dbReference type="EMBL" id="ADX32445.1"/>
    </source>
</evidence>
<dbReference type="KEGG" id="vg:14297559"/>